<dbReference type="EMBL" id="CP060789">
    <property type="protein sequence ID" value="QNP55224.1"/>
    <property type="molecule type" value="Genomic_DNA"/>
</dbReference>
<feature type="domain" description="Mechanosensitive ion channel MscS" evidence="8">
    <location>
        <begin position="120"/>
        <end position="182"/>
    </location>
</feature>
<dbReference type="Pfam" id="PF00924">
    <property type="entry name" value="MS_channel_2nd"/>
    <property type="match status" value="1"/>
</dbReference>
<evidence type="ECO:0000256" key="6">
    <source>
        <dbReference type="ARBA" id="ARBA00023136"/>
    </source>
</evidence>
<evidence type="ECO:0000256" key="4">
    <source>
        <dbReference type="ARBA" id="ARBA00022692"/>
    </source>
</evidence>
<sequence length="197" mass="20293">MPDSTLHRLILTAVVLLVAAVAKLLLTLLIRHSVALITQPKAVDLGARAAGVLVRAGGVNFERQAQRMRTLGSLLNNIANVTIGGIAAFTALAIWGVPMGPLLASAGIGGVAVGFGAQSLVRDYLTGIFMLSEDQFGVGDEVRIGVVTGIVQEVGLRVTKVLDADGVVWYIRNGEMTTVGNATQAATSAGGPGPTPR</sequence>
<dbReference type="PANTHER" id="PTHR30460:SF0">
    <property type="entry name" value="MODERATE CONDUCTANCE MECHANOSENSITIVE CHANNEL YBIO"/>
    <property type="match status" value="1"/>
</dbReference>
<comment type="subcellular location">
    <subcellularLocation>
        <location evidence="1">Cell membrane</location>
        <topology evidence="1">Multi-pass membrane protein</topology>
    </subcellularLocation>
</comment>
<dbReference type="Pfam" id="PF21088">
    <property type="entry name" value="MS_channel_1st"/>
    <property type="match status" value="1"/>
</dbReference>
<dbReference type="InterPro" id="IPR011014">
    <property type="entry name" value="MscS_channel_TM-2"/>
</dbReference>
<gene>
    <name evidence="10" type="ORF">H9L22_13390</name>
</gene>
<evidence type="ECO:0000256" key="2">
    <source>
        <dbReference type="ARBA" id="ARBA00008017"/>
    </source>
</evidence>
<dbReference type="InterPro" id="IPR006685">
    <property type="entry name" value="MscS_channel_2nd"/>
</dbReference>
<evidence type="ECO:0000259" key="8">
    <source>
        <dbReference type="Pfam" id="PF00924"/>
    </source>
</evidence>
<organism evidence="10 11">
    <name type="scientific">Tessaracoccus defluvii</name>
    <dbReference type="NCBI Taxonomy" id="1285901"/>
    <lineage>
        <taxon>Bacteria</taxon>
        <taxon>Bacillati</taxon>
        <taxon>Actinomycetota</taxon>
        <taxon>Actinomycetes</taxon>
        <taxon>Propionibacteriales</taxon>
        <taxon>Propionibacteriaceae</taxon>
        <taxon>Tessaracoccus</taxon>
    </lineage>
</organism>
<evidence type="ECO:0000256" key="1">
    <source>
        <dbReference type="ARBA" id="ARBA00004651"/>
    </source>
</evidence>
<evidence type="ECO:0000313" key="10">
    <source>
        <dbReference type="EMBL" id="QNP55224.1"/>
    </source>
</evidence>
<dbReference type="GO" id="GO:0005886">
    <property type="term" value="C:plasma membrane"/>
    <property type="evidence" value="ECO:0007669"/>
    <property type="project" value="UniProtKB-SubCell"/>
</dbReference>
<evidence type="ECO:0000259" key="9">
    <source>
        <dbReference type="Pfam" id="PF21088"/>
    </source>
</evidence>
<feature type="domain" description="Mechanosensitive ion channel transmembrane helices 2/3" evidence="9">
    <location>
        <begin position="77"/>
        <end position="118"/>
    </location>
</feature>
<dbReference type="GO" id="GO:0008381">
    <property type="term" value="F:mechanosensitive monoatomic ion channel activity"/>
    <property type="evidence" value="ECO:0007669"/>
    <property type="project" value="InterPro"/>
</dbReference>
<feature type="transmembrane region" description="Helical" evidence="7">
    <location>
        <begin position="6"/>
        <end position="30"/>
    </location>
</feature>
<keyword evidence="5 7" id="KW-1133">Transmembrane helix</keyword>
<dbReference type="PANTHER" id="PTHR30460">
    <property type="entry name" value="MODERATE CONDUCTANCE MECHANOSENSITIVE CHANNEL YBIO"/>
    <property type="match status" value="1"/>
</dbReference>
<dbReference type="SUPFAM" id="SSF50182">
    <property type="entry name" value="Sm-like ribonucleoproteins"/>
    <property type="match status" value="1"/>
</dbReference>
<protein>
    <submittedName>
        <fullName evidence="10">Mechanosensitive ion channel</fullName>
    </submittedName>
</protein>
<keyword evidence="4 7" id="KW-0812">Transmembrane</keyword>
<accession>A0A7H0H3V8</accession>
<feature type="transmembrane region" description="Helical" evidence="7">
    <location>
        <begin position="102"/>
        <end position="121"/>
    </location>
</feature>
<dbReference type="Gene3D" id="1.10.287.1260">
    <property type="match status" value="1"/>
</dbReference>
<dbReference type="AlphaFoldDB" id="A0A7H0H3V8"/>
<dbReference type="KEGG" id="tdf:H9L22_13390"/>
<dbReference type="InterPro" id="IPR010920">
    <property type="entry name" value="LSM_dom_sf"/>
</dbReference>
<keyword evidence="6 7" id="KW-0472">Membrane</keyword>
<dbReference type="InterPro" id="IPR045276">
    <property type="entry name" value="YbiO_bact"/>
</dbReference>
<dbReference type="Proteomes" id="UP000516117">
    <property type="component" value="Chromosome"/>
</dbReference>
<proteinExistence type="inferred from homology"/>
<evidence type="ECO:0000256" key="7">
    <source>
        <dbReference type="SAM" id="Phobius"/>
    </source>
</evidence>
<reference evidence="10 11" key="1">
    <citation type="submission" date="2020-08" db="EMBL/GenBank/DDBJ databases">
        <title>Genome sequence of Tessaracoccus defluvii JCM 17540T.</title>
        <authorList>
            <person name="Hyun D.-W."/>
            <person name="Bae J.-W."/>
        </authorList>
    </citation>
    <scope>NUCLEOTIDE SEQUENCE [LARGE SCALE GENOMIC DNA]</scope>
    <source>
        <strain evidence="10 11">JCM 17540</strain>
    </source>
</reference>
<comment type="similarity">
    <text evidence="2">Belongs to the MscS (TC 1.A.23) family.</text>
</comment>
<feature type="transmembrane region" description="Helical" evidence="7">
    <location>
        <begin position="74"/>
        <end position="96"/>
    </location>
</feature>
<dbReference type="RefSeq" id="WP_187720360.1">
    <property type="nucleotide sequence ID" value="NZ_BAABBL010000014.1"/>
</dbReference>
<keyword evidence="11" id="KW-1185">Reference proteome</keyword>
<dbReference type="SUPFAM" id="SSF82861">
    <property type="entry name" value="Mechanosensitive channel protein MscS (YggB), transmembrane region"/>
    <property type="match status" value="1"/>
</dbReference>
<dbReference type="Gene3D" id="2.30.30.60">
    <property type="match status" value="1"/>
</dbReference>
<evidence type="ECO:0000313" key="11">
    <source>
        <dbReference type="Proteomes" id="UP000516117"/>
    </source>
</evidence>
<dbReference type="InterPro" id="IPR023408">
    <property type="entry name" value="MscS_beta-dom_sf"/>
</dbReference>
<name>A0A7H0H3V8_9ACTN</name>
<keyword evidence="3" id="KW-1003">Cell membrane</keyword>
<dbReference type="InterPro" id="IPR049142">
    <property type="entry name" value="MS_channel_1st"/>
</dbReference>
<evidence type="ECO:0000256" key="3">
    <source>
        <dbReference type="ARBA" id="ARBA00022475"/>
    </source>
</evidence>
<evidence type="ECO:0000256" key="5">
    <source>
        <dbReference type="ARBA" id="ARBA00022989"/>
    </source>
</evidence>